<dbReference type="CDD" id="cd01097">
    <property type="entry name" value="Tetrahydromethanopterin_reductase"/>
    <property type="match status" value="1"/>
</dbReference>
<dbReference type="InterPro" id="IPR036661">
    <property type="entry name" value="Luciferase-like_sf"/>
</dbReference>
<protein>
    <submittedName>
        <fullName evidence="2">Uncharacterized protein Mb1395</fullName>
    </submittedName>
</protein>
<reference evidence="2" key="1">
    <citation type="submission" date="2015-10" db="EMBL/GenBank/DDBJ databases">
        <authorList>
            <person name="Gilbert D.G."/>
        </authorList>
    </citation>
    <scope>NUCLEOTIDE SEQUENCE</scope>
</reference>
<dbReference type="GO" id="GO:0016705">
    <property type="term" value="F:oxidoreductase activity, acting on paired donors, with incorporation or reduction of molecular oxygen"/>
    <property type="evidence" value="ECO:0007669"/>
    <property type="project" value="InterPro"/>
</dbReference>
<dbReference type="InterPro" id="IPR011251">
    <property type="entry name" value="Luciferase-like_dom"/>
</dbReference>
<dbReference type="InterPro" id="IPR050564">
    <property type="entry name" value="F420-G6PD/mer"/>
</dbReference>
<name>A0A160VA18_9ZZZZ</name>
<dbReference type="PANTHER" id="PTHR43244">
    <property type="match status" value="1"/>
</dbReference>
<dbReference type="AlphaFoldDB" id="A0A160VA18"/>
<evidence type="ECO:0000313" key="2">
    <source>
        <dbReference type="EMBL" id="CUV02889.1"/>
    </source>
</evidence>
<dbReference type="SUPFAM" id="SSF51679">
    <property type="entry name" value="Bacterial luciferase-like"/>
    <property type="match status" value="1"/>
</dbReference>
<dbReference type="NCBIfam" id="TIGR03617">
    <property type="entry name" value="F420_MSMEG_2256"/>
    <property type="match status" value="1"/>
</dbReference>
<evidence type="ECO:0000259" key="1">
    <source>
        <dbReference type="Pfam" id="PF00296"/>
    </source>
</evidence>
<proteinExistence type="predicted"/>
<dbReference type="InterPro" id="IPR019919">
    <property type="entry name" value="Lucif-like_OxRdtase_MSMEG_2256"/>
</dbReference>
<dbReference type="EMBL" id="FAXA01000332">
    <property type="protein sequence ID" value="CUV02889.1"/>
    <property type="molecule type" value="Genomic_DNA"/>
</dbReference>
<gene>
    <name evidence="2" type="ORF">MGWOODY_Clf653</name>
</gene>
<dbReference type="Pfam" id="PF00296">
    <property type="entry name" value="Bac_luciferase"/>
    <property type="match status" value="1"/>
</dbReference>
<dbReference type="PANTHER" id="PTHR43244:SF2">
    <property type="entry name" value="CONSERVED HYPOTHETICAL ALANINE AND PROLINE-RICH PROTEIN"/>
    <property type="match status" value="1"/>
</dbReference>
<organism evidence="2">
    <name type="scientific">hydrothermal vent metagenome</name>
    <dbReference type="NCBI Taxonomy" id="652676"/>
    <lineage>
        <taxon>unclassified sequences</taxon>
        <taxon>metagenomes</taxon>
        <taxon>ecological metagenomes</taxon>
    </lineage>
</organism>
<accession>A0A160VA18</accession>
<dbReference type="Gene3D" id="3.20.20.30">
    <property type="entry name" value="Luciferase-like domain"/>
    <property type="match status" value="1"/>
</dbReference>
<sequence>MKVTYRLATNKLASVAAEAAWAENIGYDSMSSNETAHDSFMPLVLAATSTNKAILETRVAIAFPRSPMITAYLARDLQELSKGRFRLGLGTQVKGHIMRRFSTEWEAPGPRLREYVQSLKAIWHSWQTGEKLEYHGESYNFSLMTPFFDPGPSEYPEPEVFTAAVNAYNCQVAGEVSDGLMLHSLTSPEYVRQIVRPGLEKGALKVGRDSSALKVTGGGFIITGPDRSSIRAMQADVRKRIAFYASTRSYFPVLEAHGFLETGQQLHEMSLKGEWVQMGELVSDEMLDAFSVSGEYDEIADKFVERYGGLLDEVSFTLVCQDQPEEAQMRKMVRRLQDLS</sequence>
<feature type="domain" description="Luciferase-like" evidence="1">
    <location>
        <begin position="10"/>
        <end position="309"/>
    </location>
</feature>